<organism evidence="2 3">
    <name type="scientific">Brevibacterium daeguense</name>
    <dbReference type="NCBI Taxonomy" id="909936"/>
    <lineage>
        <taxon>Bacteria</taxon>
        <taxon>Bacillati</taxon>
        <taxon>Actinomycetota</taxon>
        <taxon>Actinomycetes</taxon>
        <taxon>Micrococcales</taxon>
        <taxon>Brevibacteriaceae</taxon>
        <taxon>Brevibacterium</taxon>
    </lineage>
</organism>
<dbReference type="EMBL" id="BAABAZ010000004">
    <property type="protein sequence ID" value="GAA4283685.1"/>
    <property type="molecule type" value="Genomic_DNA"/>
</dbReference>
<keyword evidence="3" id="KW-1185">Reference proteome</keyword>
<dbReference type="InterPro" id="IPR029063">
    <property type="entry name" value="SAM-dependent_MTases_sf"/>
</dbReference>
<dbReference type="PANTHER" id="PTHR43591">
    <property type="entry name" value="METHYLTRANSFERASE"/>
    <property type="match status" value="1"/>
</dbReference>
<feature type="domain" description="Methyltransferase type 11" evidence="1">
    <location>
        <begin position="12"/>
        <end position="87"/>
    </location>
</feature>
<dbReference type="CDD" id="cd02440">
    <property type="entry name" value="AdoMet_MTases"/>
    <property type="match status" value="1"/>
</dbReference>
<proteinExistence type="predicted"/>
<dbReference type="SUPFAM" id="SSF53335">
    <property type="entry name" value="S-adenosyl-L-methionine-dependent methyltransferases"/>
    <property type="match status" value="1"/>
</dbReference>
<dbReference type="InterPro" id="IPR013216">
    <property type="entry name" value="Methyltransf_11"/>
</dbReference>
<evidence type="ECO:0000313" key="3">
    <source>
        <dbReference type="Proteomes" id="UP001501586"/>
    </source>
</evidence>
<protein>
    <recommendedName>
        <fullName evidence="1">Methyltransferase type 11 domain-containing protein</fullName>
    </recommendedName>
</protein>
<reference evidence="3" key="1">
    <citation type="journal article" date="2019" name="Int. J. Syst. Evol. Microbiol.">
        <title>The Global Catalogue of Microorganisms (GCM) 10K type strain sequencing project: providing services to taxonomists for standard genome sequencing and annotation.</title>
        <authorList>
            <consortium name="The Broad Institute Genomics Platform"/>
            <consortium name="The Broad Institute Genome Sequencing Center for Infectious Disease"/>
            <person name="Wu L."/>
            <person name="Ma J."/>
        </authorList>
    </citation>
    <scope>NUCLEOTIDE SEQUENCE [LARGE SCALE GENOMIC DNA]</scope>
    <source>
        <strain evidence="3">JCM 17458</strain>
    </source>
</reference>
<evidence type="ECO:0000259" key="1">
    <source>
        <dbReference type="Pfam" id="PF08241"/>
    </source>
</evidence>
<evidence type="ECO:0000313" key="2">
    <source>
        <dbReference type="EMBL" id="GAA4283685.1"/>
    </source>
</evidence>
<dbReference type="Gene3D" id="3.40.50.150">
    <property type="entry name" value="Vaccinia Virus protein VP39"/>
    <property type="match status" value="1"/>
</dbReference>
<gene>
    <name evidence="2" type="ORF">GCM10022261_12160</name>
</gene>
<comment type="caution">
    <text evidence="2">The sequence shown here is derived from an EMBL/GenBank/DDBJ whole genome shotgun (WGS) entry which is preliminary data.</text>
</comment>
<sequence>MAAGVARANPEVQLTVTDVDDAMVESARTRLAAHRNVTVQAADVTALPFDSGTFDAVTSFLMLHHVVDWRAAVAEVKRVLKPGGAFIGYDLTDTRLAHWVHRADGSPHRILAPEELKHALRADGFTGITVSTAFCAHLMRFYACSPAAKS</sequence>
<accession>A0ABP8EIA6</accession>
<dbReference type="Proteomes" id="UP001501586">
    <property type="component" value="Unassembled WGS sequence"/>
</dbReference>
<name>A0ABP8EIA6_9MICO</name>
<dbReference type="Pfam" id="PF08241">
    <property type="entry name" value="Methyltransf_11"/>
    <property type="match status" value="1"/>
</dbReference>